<dbReference type="PANTHER" id="PTHR43687">
    <property type="entry name" value="ADENYLYLSULFATE REDUCTASE, BETA SUBUNIT"/>
    <property type="match status" value="1"/>
</dbReference>
<gene>
    <name evidence="6" type="ordered locus">Dde_2390</name>
</gene>
<dbReference type="KEGG" id="dde:Dde_2390"/>
<evidence type="ECO:0000259" key="5">
    <source>
        <dbReference type="PROSITE" id="PS51379"/>
    </source>
</evidence>
<dbReference type="PROSITE" id="PS51379">
    <property type="entry name" value="4FE4S_FER_2"/>
    <property type="match status" value="2"/>
</dbReference>
<dbReference type="Proteomes" id="UP000002710">
    <property type="component" value="Chromosome"/>
</dbReference>
<keyword evidence="3" id="KW-0408">Iron</keyword>
<dbReference type="InterPro" id="IPR006067">
    <property type="entry name" value="NO2/SO3_Rdtase_4Fe4S_dom"/>
</dbReference>
<dbReference type="GO" id="GO:0051539">
    <property type="term" value="F:4 iron, 4 sulfur cluster binding"/>
    <property type="evidence" value="ECO:0007669"/>
    <property type="project" value="UniProtKB-KW"/>
</dbReference>
<name>Q30YQ9_OLEA2</name>
<evidence type="ECO:0000256" key="3">
    <source>
        <dbReference type="ARBA" id="ARBA00023004"/>
    </source>
</evidence>
<keyword evidence="2" id="KW-0479">Metal-binding</keyword>
<dbReference type="InterPro" id="IPR017900">
    <property type="entry name" value="4Fe4S_Fe_S_CS"/>
</dbReference>
<dbReference type="GO" id="GO:0046872">
    <property type="term" value="F:metal ion binding"/>
    <property type="evidence" value="ECO:0007669"/>
    <property type="project" value="UniProtKB-KW"/>
</dbReference>
<reference evidence="6 7" key="1">
    <citation type="journal article" date="2011" name="J. Bacteriol.">
        <title>Complete genome sequence and updated annotation of Desulfovibrio alaskensis G20.</title>
        <authorList>
            <person name="Hauser L.J."/>
            <person name="Land M.L."/>
            <person name="Brown S.D."/>
            <person name="Larimer F."/>
            <person name="Keller K.L."/>
            <person name="Rapp-Giles B.J."/>
            <person name="Price M.N."/>
            <person name="Lin M."/>
            <person name="Bruce D.C."/>
            <person name="Detter J.C."/>
            <person name="Tapia R."/>
            <person name="Han C.S."/>
            <person name="Goodwin L.A."/>
            <person name="Cheng J.F."/>
            <person name="Pitluck S."/>
            <person name="Copeland A."/>
            <person name="Lucas S."/>
            <person name="Nolan M."/>
            <person name="Lapidus A.L."/>
            <person name="Palumbo A.V."/>
            <person name="Wall J.D."/>
        </authorList>
    </citation>
    <scope>NUCLEOTIDE SEQUENCE [LARGE SCALE GENOMIC DNA]</scope>
    <source>
        <strain evidence="7">ATCC BAA 1058 / DSM 17464 / G20</strain>
    </source>
</reference>
<evidence type="ECO:0000256" key="1">
    <source>
        <dbReference type="ARBA" id="ARBA00022485"/>
    </source>
</evidence>
<organism evidence="6 7">
    <name type="scientific">Oleidesulfovibrio alaskensis (strain ATCC BAA-1058 / DSM 17464 / G20)</name>
    <name type="common">Desulfovibrio alaskensis</name>
    <dbReference type="NCBI Taxonomy" id="207559"/>
    <lineage>
        <taxon>Bacteria</taxon>
        <taxon>Pseudomonadati</taxon>
        <taxon>Thermodesulfobacteriota</taxon>
        <taxon>Desulfovibrionia</taxon>
        <taxon>Desulfovibrionales</taxon>
        <taxon>Desulfovibrionaceae</taxon>
        <taxon>Oleidesulfovibrio</taxon>
    </lineage>
</organism>
<dbReference type="STRING" id="207559.Dde_2390"/>
<keyword evidence="7" id="KW-1185">Reference proteome</keyword>
<proteinExistence type="predicted"/>
<dbReference type="Pfam" id="PF01077">
    <property type="entry name" value="NIR_SIR"/>
    <property type="match status" value="1"/>
</dbReference>
<keyword evidence="4" id="KW-0411">Iron-sulfur</keyword>
<dbReference type="HOGENOM" id="CLU_072599_2_1_7"/>
<dbReference type="InterPro" id="IPR017896">
    <property type="entry name" value="4Fe4S_Fe-S-bd"/>
</dbReference>
<dbReference type="Gene3D" id="3.30.413.10">
    <property type="entry name" value="Sulfite Reductase Hemoprotein, domain 1"/>
    <property type="match status" value="1"/>
</dbReference>
<evidence type="ECO:0000313" key="6">
    <source>
        <dbReference type="EMBL" id="ABB39187.1"/>
    </source>
</evidence>
<dbReference type="SUPFAM" id="SSF54862">
    <property type="entry name" value="4Fe-4S ferredoxins"/>
    <property type="match status" value="1"/>
</dbReference>
<dbReference type="PROSITE" id="PS00365">
    <property type="entry name" value="NIR_SIR"/>
    <property type="match status" value="1"/>
</dbReference>
<feature type="domain" description="4Fe-4S ferredoxin-type" evidence="5">
    <location>
        <begin position="119"/>
        <end position="146"/>
    </location>
</feature>
<evidence type="ECO:0000256" key="4">
    <source>
        <dbReference type="ARBA" id="ARBA00023014"/>
    </source>
</evidence>
<dbReference type="EMBL" id="CP000112">
    <property type="protein sequence ID" value="ABB39187.1"/>
    <property type="molecule type" value="Genomic_DNA"/>
</dbReference>
<evidence type="ECO:0000256" key="2">
    <source>
        <dbReference type="ARBA" id="ARBA00022723"/>
    </source>
</evidence>
<dbReference type="Pfam" id="PF00037">
    <property type="entry name" value="Fer4"/>
    <property type="match status" value="2"/>
</dbReference>
<dbReference type="GO" id="GO:0020037">
    <property type="term" value="F:heme binding"/>
    <property type="evidence" value="ECO:0007669"/>
    <property type="project" value="InterPro"/>
</dbReference>
<dbReference type="InterPro" id="IPR050572">
    <property type="entry name" value="Fe-S_Ferredoxin"/>
</dbReference>
<protein>
    <submittedName>
        <fullName evidence="6">Nitrite and sulphite reductase 4Fe-4S region</fullName>
    </submittedName>
</protein>
<dbReference type="PROSITE" id="PS00198">
    <property type="entry name" value="4FE4S_FER_1"/>
    <property type="match status" value="2"/>
</dbReference>
<dbReference type="eggNOG" id="COG2221">
    <property type="taxonomic scope" value="Bacteria"/>
</dbReference>
<dbReference type="InterPro" id="IPR006066">
    <property type="entry name" value="NO2/SO3_Rdtase_FeS/sirohaem_BS"/>
</dbReference>
<accession>Q30YQ9</accession>
<dbReference type="GO" id="GO:0016491">
    <property type="term" value="F:oxidoreductase activity"/>
    <property type="evidence" value="ECO:0007669"/>
    <property type="project" value="InterPro"/>
</dbReference>
<feature type="domain" description="4Fe-4S ferredoxin-type" evidence="5">
    <location>
        <begin position="88"/>
        <end position="117"/>
    </location>
</feature>
<keyword evidence="1" id="KW-0004">4Fe-4S</keyword>
<dbReference type="RefSeq" id="WP_011368261.1">
    <property type="nucleotide sequence ID" value="NC_007519.1"/>
</dbReference>
<dbReference type="InterPro" id="IPR045854">
    <property type="entry name" value="NO2/SO3_Rdtase_4Fe4S_sf"/>
</dbReference>
<sequence>MSELVTQTAEVTACRGAQGRNCRFGLHVPEGFTAQVDSVLQASPWDAFLRNSLRGPLRRHHVFRVAVSGCPNGCARPHIADMGFISVCTPGVHQDVCTGCGRCAAACPDDAIDMGSGVPAFDPLRCIDCGQCLLRCPEKALSCRRQGLRVIAGGRLGRRPRLATPLPGVYDGASALEILRRSLDFYMLHYEAGLRFGTLVESRRQEFEDYVCRTR</sequence>
<evidence type="ECO:0000313" key="7">
    <source>
        <dbReference type="Proteomes" id="UP000002710"/>
    </source>
</evidence>
<dbReference type="PANTHER" id="PTHR43687:SF4">
    <property type="entry name" value="BLR5484 PROTEIN"/>
    <property type="match status" value="1"/>
</dbReference>
<dbReference type="Gene3D" id="3.30.70.20">
    <property type="match status" value="1"/>
</dbReference>
<dbReference type="AlphaFoldDB" id="Q30YQ9"/>